<gene>
    <name evidence="1" type="ORF">CO726_17435</name>
</gene>
<keyword evidence="2" id="KW-1185">Reference proteome</keyword>
<dbReference type="Proteomes" id="UP000228484">
    <property type="component" value="Unassembled WGS sequence"/>
</dbReference>
<dbReference type="EMBL" id="NWUW01000012">
    <property type="protein sequence ID" value="PIE93994.1"/>
    <property type="molecule type" value="Genomic_DNA"/>
</dbReference>
<proteinExistence type="predicted"/>
<dbReference type="AlphaFoldDB" id="A0A2G6QAZ4"/>
<reference evidence="1 2" key="1">
    <citation type="submission" date="2017-09" db="EMBL/GenBank/DDBJ databases">
        <title>Biocontrol bacteria screening and application from spent mushroom substrate.</title>
        <authorList>
            <person name="Sun X."/>
        </authorList>
    </citation>
    <scope>NUCLEOTIDE SEQUENCE [LARGE SCALE GENOMIC DNA]</scope>
    <source>
        <strain evidence="1 2">100374</strain>
    </source>
</reference>
<sequence length="159" mass="18584">MIIFGIVWFLNSEKSIQDFYTANKPKKKVAIISTQRDPNQTPVFLGKQEIKDIHVESIKTKKDIFLTKTDELKTFINSMDTAKKGKLTLDEEGSDLIDCDMWITFEDGTYKKYFIWVVDHHNSEVMIAQQDTPDDVNLTYYQLNEDSSKKVYNLFKKII</sequence>
<organism evidence="1 2">
    <name type="scientific">Bacillus fungorum</name>
    <dbReference type="NCBI Taxonomy" id="2039284"/>
    <lineage>
        <taxon>Bacteria</taxon>
        <taxon>Bacillati</taxon>
        <taxon>Bacillota</taxon>
        <taxon>Bacilli</taxon>
        <taxon>Bacillales</taxon>
        <taxon>Bacillaceae</taxon>
        <taxon>Bacillus</taxon>
    </lineage>
</organism>
<comment type="caution">
    <text evidence="1">The sequence shown here is derived from an EMBL/GenBank/DDBJ whole genome shotgun (WGS) entry which is preliminary data.</text>
</comment>
<name>A0A2G6QAZ4_9BACI</name>
<evidence type="ECO:0000313" key="1">
    <source>
        <dbReference type="EMBL" id="PIE93994.1"/>
    </source>
</evidence>
<accession>A0A2G6QAZ4</accession>
<protein>
    <recommendedName>
        <fullName evidence="3">Group-specific protein</fullName>
    </recommendedName>
</protein>
<evidence type="ECO:0008006" key="3">
    <source>
        <dbReference type="Google" id="ProtNLM"/>
    </source>
</evidence>
<evidence type="ECO:0000313" key="2">
    <source>
        <dbReference type="Proteomes" id="UP000228484"/>
    </source>
</evidence>